<proteinExistence type="predicted"/>
<organism evidence="1 2">
    <name type="scientific">Vermiconidia calcicola</name>
    <dbReference type="NCBI Taxonomy" id="1690605"/>
    <lineage>
        <taxon>Eukaryota</taxon>
        <taxon>Fungi</taxon>
        <taxon>Dikarya</taxon>
        <taxon>Ascomycota</taxon>
        <taxon>Pezizomycotina</taxon>
        <taxon>Dothideomycetes</taxon>
        <taxon>Dothideomycetidae</taxon>
        <taxon>Mycosphaerellales</taxon>
        <taxon>Extremaceae</taxon>
        <taxon>Vermiconidia</taxon>
    </lineage>
</organism>
<sequence length="211" mass="23324">MLPHTPSSQYIYDLPDIPPLALVNMAYHKIPPVSPYLSDVLVILSEGAMWNFVTEFVQSDLATEQYIIGIKERYDSLIVMSNVQKTSGGLIGHHHILSLLVSHEKKSKDVIVSLRIGDEDAFVVGIKMVDSEEETTTFVYAGAVHEIFVAALNSAWNSLQVVMNNIIDKASRLTGPDALDRIQVTKIVNYIFADVCSLPGIKRVDALLNEA</sequence>
<comment type="caution">
    <text evidence="1">The sequence shown here is derived from an EMBL/GenBank/DDBJ whole genome shotgun (WGS) entry which is preliminary data.</text>
</comment>
<dbReference type="EMBL" id="JAXLQG010000007">
    <property type="protein sequence ID" value="KAK5537450.1"/>
    <property type="molecule type" value="Genomic_DNA"/>
</dbReference>
<evidence type="ECO:0000313" key="1">
    <source>
        <dbReference type="EMBL" id="KAK5537450.1"/>
    </source>
</evidence>
<name>A0AAV9Q851_9PEZI</name>
<accession>A0AAV9Q851</accession>
<gene>
    <name evidence="1" type="ORF">LTR25_004702</name>
</gene>
<reference evidence="1 2" key="1">
    <citation type="submission" date="2023-06" db="EMBL/GenBank/DDBJ databases">
        <title>Black Yeasts Isolated from many extreme environments.</title>
        <authorList>
            <person name="Coleine C."/>
            <person name="Stajich J.E."/>
            <person name="Selbmann L."/>
        </authorList>
    </citation>
    <scope>NUCLEOTIDE SEQUENCE [LARGE SCALE GENOMIC DNA]</scope>
    <source>
        <strain evidence="1 2">CCFEE 5887</strain>
    </source>
</reference>
<protein>
    <submittedName>
        <fullName evidence="1">Uncharacterized protein</fullName>
    </submittedName>
</protein>
<dbReference type="AlphaFoldDB" id="A0AAV9Q851"/>
<keyword evidence="2" id="KW-1185">Reference proteome</keyword>
<evidence type="ECO:0000313" key="2">
    <source>
        <dbReference type="Proteomes" id="UP001345827"/>
    </source>
</evidence>
<dbReference type="Proteomes" id="UP001345827">
    <property type="component" value="Unassembled WGS sequence"/>
</dbReference>